<dbReference type="PRINTS" id="PR00038">
    <property type="entry name" value="HTHLUXR"/>
</dbReference>
<name>A0A351R8T4_9PROT</name>
<dbReference type="InterPro" id="IPR000792">
    <property type="entry name" value="Tscrpt_reg_LuxR_C"/>
</dbReference>
<dbReference type="InterPro" id="IPR039420">
    <property type="entry name" value="WalR-like"/>
</dbReference>
<dbReference type="PANTHER" id="PTHR43214:SF43">
    <property type="entry name" value="TWO-COMPONENT RESPONSE REGULATOR"/>
    <property type="match status" value="1"/>
</dbReference>
<sequence>MQDIFVSTLPERLSHWVDAFPESKIVADLSNIPKKLDSATADNDELVFWLHVNEEKPSRLSATVINIISQFKSAKIVVLANTPNQADCFAALSVGAVGYAHAYSPAAMLNEIKTVIGHGGLWLGQELLQRLIETSTKLAGNQPDYVDGLLAQLTSRERDVAVEVAKGLSNKEVARVLNITERTVKAHLAATFERLGAKDRLQLALMLNKR</sequence>
<dbReference type="Gene3D" id="3.40.50.2300">
    <property type="match status" value="1"/>
</dbReference>
<dbReference type="STRING" id="1132855.GCA_000384255_01999"/>
<gene>
    <name evidence="3" type="ORF">DCW48_01900</name>
</gene>
<dbReference type="PROSITE" id="PS50043">
    <property type="entry name" value="HTH_LUXR_2"/>
    <property type="match status" value="1"/>
</dbReference>
<evidence type="ECO:0000313" key="3">
    <source>
        <dbReference type="EMBL" id="HBA08455.1"/>
    </source>
</evidence>
<dbReference type="PANTHER" id="PTHR43214">
    <property type="entry name" value="TWO-COMPONENT RESPONSE REGULATOR"/>
    <property type="match status" value="1"/>
</dbReference>
<evidence type="ECO:0000256" key="1">
    <source>
        <dbReference type="ARBA" id="ARBA00023125"/>
    </source>
</evidence>
<evidence type="ECO:0000259" key="2">
    <source>
        <dbReference type="PROSITE" id="PS50043"/>
    </source>
</evidence>
<dbReference type="CDD" id="cd06170">
    <property type="entry name" value="LuxR_C_like"/>
    <property type="match status" value="1"/>
</dbReference>
<dbReference type="PROSITE" id="PS00622">
    <property type="entry name" value="HTH_LUXR_1"/>
    <property type="match status" value="1"/>
</dbReference>
<reference evidence="3 4" key="1">
    <citation type="journal article" date="2018" name="Nat. Biotechnol.">
        <title>A standardized bacterial taxonomy based on genome phylogeny substantially revises the tree of life.</title>
        <authorList>
            <person name="Parks D.H."/>
            <person name="Chuvochina M."/>
            <person name="Waite D.W."/>
            <person name="Rinke C."/>
            <person name="Skarshewski A."/>
            <person name="Chaumeil P.A."/>
            <person name="Hugenholtz P."/>
        </authorList>
    </citation>
    <scope>NUCLEOTIDE SEQUENCE [LARGE SCALE GENOMIC DNA]</scope>
    <source>
        <strain evidence="3">UBA9958</strain>
    </source>
</reference>
<accession>A0A351R8T4</accession>
<dbReference type="GO" id="GO:0006355">
    <property type="term" value="P:regulation of DNA-templated transcription"/>
    <property type="evidence" value="ECO:0007669"/>
    <property type="project" value="InterPro"/>
</dbReference>
<dbReference type="Pfam" id="PF00196">
    <property type="entry name" value="GerE"/>
    <property type="match status" value="1"/>
</dbReference>
<dbReference type="GO" id="GO:0003677">
    <property type="term" value="F:DNA binding"/>
    <property type="evidence" value="ECO:0007669"/>
    <property type="project" value="UniProtKB-KW"/>
</dbReference>
<evidence type="ECO:0000313" key="4">
    <source>
        <dbReference type="Proteomes" id="UP000264313"/>
    </source>
</evidence>
<protein>
    <submittedName>
        <fullName evidence="3">Helix-turn-helix transcriptional regulator</fullName>
    </submittedName>
</protein>
<dbReference type="AlphaFoldDB" id="A0A351R8T4"/>
<dbReference type="InterPro" id="IPR016032">
    <property type="entry name" value="Sig_transdc_resp-reg_C-effctor"/>
</dbReference>
<feature type="domain" description="HTH luxR-type" evidence="2">
    <location>
        <begin position="146"/>
        <end position="210"/>
    </location>
</feature>
<dbReference type="SMART" id="SM00421">
    <property type="entry name" value="HTH_LUXR"/>
    <property type="match status" value="1"/>
</dbReference>
<comment type="caution">
    <text evidence="3">The sequence shown here is derived from an EMBL/GenBank/DDBJ whole genome shotgun (WGS) entry which is preliminary data.</text>
</comment>
<organism evidence="3 4">
    <name type="scientific">Methylotenera mobilis</name>
    <dbReference type="NCBI Taxonomy" id="359408"/>
    <lineage>
        <taxon>Bacteria</taxon>
        <taxon>Pseudomonadati</taxon>
        <taxon>Pseudomonadota</taxon>
        <taxon>Betaproteobacteria</taxon>
        <taxon>Nitrosomonadales</taxon>
        <taxon>Methylophilaceae</taxon>
        <taxon>Methylotenera</taxon>
    </lineage>
</organism>
<dbReference type="Proteomes" id="UP000264313">
    <property type="component" value="Unassembled WGS sequence"/>
</dbReference>
<keyword evidence="1" id="KW-0238">DNA-binding</keyword>
<proteinExistence type="predicted"/>
<dbReference type="EMBL" id="DNAA01000046">
    <property type="protein sequence ID" value="HBA08455.1"/>
    <property type="molecule type" value="Genomic_DNA"/>
</dbReference>
<dbReference type="SUPFAM" id="SSF46894">
    <property type="entry name" value="C-terminal effector domain of the bipartite response regulators"/>
    <property type="match status" value="1"/>
</dbReference>